<name>A0A4U5PBP4_STECR</name>
<evidence type="ECO:0000256" key="1">
    <source>
        <dbReference type="SAM" id="MobiDB-lite"/>
    </source>
</evidence>
<reference evidence="2 3" key="1">
    <citation type="journal article" date="2015" name="Genome Biol.">
        <title>Comparative genomics of Steinernema reveals deeply conserved gene regulatory networks.</title>
        <authorList>
            <person name="Dillman A.R."/>
            <person name="Macchietto M."/>
            <person name="Porter C.F."/>
            <person name="Rogers A."/>
            <person name="Williams B."/>
            <person name="Antoshechkin I."/>
            <person name="Lee M.M."/>
            <person name="Goodwin Z."/>
            <person name="Lu X."/>
            <person name="Lewis E.E."/>
            <person name="Goodrich-Blair H."/>
            <person name="Stock S.P."/>
            <person name="Adams B.J."/>
            <person name="Sternberg P.W."/>
            <person name="Mortazavi A."/>
        </authorList>
    </citation>
    <scope>NUCLEOTIDE SEQUENCE [LARGE SCALE GENOMIC DNA]</scope>
    <source>
        <strain evidence="2 3">ALL</strain>
    </source>
</reference>
<dbReference type="AlphaFoldDB" id="A0A4U5PBP4"/>
<sequence>MITEKRSQKRAREHGESSFSAAAARGVAANGALAAAYRPNQHVAPHVLVLLARTVRLLLNTKERGNQIVPDGSRRRKSCNRPVFDMRRGLHRLPLWNHRVPWVQDVLQKSRDPEPGH</sequence>
<organism evidence="2 3">
    <name type="scientific">Steinernema carpocapsae</name>
    <name type="common">Entomopathogenic nematode</name>
    <dbReference type="NCBI Taxonomy" id="34508"/>
    <lineage>
        <taxon>Eukaryota</taxon>
        <taxon>Metazoa</taxon>
        <taxon>Ecdysozoa</taxon>
        <taxon>Nematoda</taxon>
        <taxon>Chromadorea</taxon>
        <taxon>Rhabditida</taxon>
        <taxon>Tylenchina</taxon>
        <taxon>Panagrolaimomorpha</taxon>
        <taxon>Strongyloidoidea</taxon>
        <taxon>Steinernematidae</taxon>
        <taxon>Steinernema</taxon>
    </lineage>
</organism>
<evidence type="ECO:0000313" key="2">
    <source>
        <dbReference type="EMBL" id="TKR93591.1"/>
    </source>
</evidence>
<protein>
    <submittedName>
        <fullName evidence="2">Uncharacterized protein</fullName>
    </submittedName>
</protein>
<dbReference type="Proteomes" id="UP000298663">
    <property type="component" value="Unassembled WGS sequence"/>
</dbReference>
<evidence type="ECO:0000313" key="3">
    <source>
        <dbReference type="Proteomes" id="UP000298663"/>
    </source>
</evidence>
<comment type="caution">
    <text evidence="2">The sequence shown here is derived from an EMBL/GenBank/DDBJ whole genome shotgun (WGS) entry which is preliminary data.</text>
</comment>
<reference evidence="2 3" key="2">
    <citation type="journal article" date="2019" name="G3 (Bethesda)">
        <title>Hybrid Assembly of the Genome of the Entomopathogenic Nematode Steinernema carpocapsae Identifies the X-Chromosome.</title>
        <authorList>
            <person name="Serra L."/>
            <person name="Macchietto M."/>
            <person name="Macias-Munoz A."/>
            <person name="McGill C.J."/>
            <person name="Rodriguez I.M."/>
            <person name="Rodriguez B."/>
            <person name="Murad R."/>
            <person name="Mortazavi A."/>
        </authorList>
    </citation>
    <scope>NUCLEOTIDE SEQUENCE [LARGE SCALE GENOMIC DNA]</scope>
    <source>
        <strain evidence="2 3">ALL</strain>
    </source>
</reference>
<dbReference type="EMBL" id="AZBU02000002">
    <property type="protein sequence ID" value="TKR93591.1"/>
    <property type="molecule type" value="Genomic_DNA"/>
</dbReference>
<proteinExistence type="predicted"/>
<gene>
    <name evidence="2" type="ORF">L596_008013</name>
</gene>
<keyword evidence="3" id="KW-1185">Reference proteome</keyword>
<feature type="region of interest" description="Disordered" evidence="1">
    <location>
        <begin position="1"/>
        <end position="21"/>
    </location>
</feature>
<accession>A0A4U5PBP4</accession>